<evidence type="ECO:0000313" key="1">
    <source>
        <dbReference type="EMBL" id="KUJ79750.1"/>
    </source>
</evidence>
<dbReference type="AlphaFoldDB" id="A0A0X3U2C9"/>
<proteinExistence type="predicted"/>
<accession>A0A0X3U2C9</accession>
<name>A0A0X3U2C9_9RHOB</name>
<dbReference type="Proteomes" id="UP000053690">
    <property type="component" value="Unassembled WGS sequence"/>
</dbReference>
<dbReference type="STRING" id="1685378.AVO44_06105"/>
<evidence type="ECO:0000313" key="2">
    <source>
        <dbReference type="Proteomes" id="UP000053690"/>
    </source>
</evidence>
<sequence>MRILTNHSKFSSQTPTATKHILAKRLFLSLIGARLQSFIYDPRFSYPQSCRYHYVLAVQEDLGLTLDDGLDQVSD</sequence>
<protein>
    <submittedName>
        <fullName evidence="1">Uncharacterized protein</fullName>
    </submittedName>
</protein>
<organism evidence="1 2">
    <name type="scientific">Ruegeria profundi</name>
    <dbReference type="NCBI Taxonomy" id="1685378"/>
    <lineage>
        <taxon>Bacteria</taxon>
        <taxon>Pseudomonadati</taxon>
        <taxon>Pseudomonadota</taxon>
        <taxon>Alphaproteobacteria</taxon>
        <taxon>Rhodobacterales</taxon>
        <taxon>Roseobacteraceae</taxon>
        <taxon>Ruegeria</taxon>
    </lineage>
</organism>
<gene>
    <name evidence="1" type="ORF">AVO44_06105</name>
</gene>
<keyword evidence="2" id="KW-1185">Reference proteome</keyword>
<reference evidence="2" key="1">
    <citation type="submission" date="2015-12" db="EMBL/GenBank/DDBJ databases">
        <authorList>
            <person name="Zhang G."/>
            <person name="Stingl U."/>
        </authorList>
    </citation>
    <scope>NUCLEOTIDE SEQUENCE [LARGE SCALE GENOMIC DNA]</scope>
    <source>
        <strain evidence="2">ZGT108</strain>
    </source>
</reference>
<comment type="caution">
    <text evidence="1">The sequence shown here is derived from an EMBL/GenBank/DDBJ whole genome shotgun (WGS) entry which is preliminary data.</text>
</comment>
<dbReference type="EMBL" id="LQBP01000003">
    <property type="protein sequence ID" value="KUJ79750.1"/>
    <property type="molecule type" value="Genomic_DNA"/>
</dbReference>